<organism evidence="2">
    <name type="scientific">Ammopiptanthus mongolicus</name>
    <name type="common">Piptanthus mongolicus</name>
    <dbReference type="NCBI Taxonomy" id="126911"/>
    <lineage>
        <taxon>Eukaryota</taxon>
        <taxon>Viridiplantae</taxon>
        <taxon>Streptophyta</taxon>
        <taxon>Embryophyta</taxon>
        <taxon>Tracheophyta</taxon>
        <taxon>Spermatophyta</taxon>
        <taxon>Magnoliopsida</taxon>
        <taxon>eudicotyledons</taxon>
        <taxon>Gunneridae</taxon>
        <taxon>Pentapetalae</taxon>
        <taxon>rosids</taxon>
        <taxon>fabids</taxon>
        <taxon>Fabales</taxon>
        <taxon>Fabaceae</taxon>
        <taxon>Papilionoideae</taxon>
        <taxon>50 kb inversion clade</taxon>
        <taxon>genistoids sensu lato</taxon>
        <taxon>core genistoids</taxon>
        <taxon>Sophoreae</taxon>
        <taxon>Ammopiptanthus</taxon>
    </lineage>
</organism>
<dbReference type="RefSeq" id="YP_009526534.1">
    <property type="nucleotide sequence ID" value="NC_039660.1"/>
</dbReference>
<protein>
    <submittedName>
        <fullName evidence="2">Uncharacterized protein</fullName>
    </submittedName>
</protein>
<proteinExistence type="predicted"/>
<keyword evidence="2" id="KW-0496">Mitochondrion</keyword>
<dbReference type="GeneID" id="38344227"/>
<gene>
    <name evidence="2" type="primary">amoMp11</name>
</gene>
<dbReference type="EMBL" id="MF683210">
    <property type="protein sequence ID" value="AXV54293.1"/>
    <property type="molecule type" value="Genomic_DNA"/>
</dbReference>
<geneLocation type="mitochondrion" evidence="2"/>
<accession>A0A385G270</accession>
<evidence type="ECO:0000256" key="1">
    <source>
        <dbReference type="SAM" id="MobiDB-lite"/>
    </source>
</evidence>
<dbReference type="AlphaFoldDB" id="A0A385G270"/>
<feature type="region of interest" description="Disordered" evidence="1">
    <location>
        <begin position="37"/>
        <end position="61"/>
    </location>
</feature>
<evidence type="ECO:0000313" key="2">
    <source>
        <dbReference type="EMBL" id="AXV54293.1"/>
    </source>
</evidence>
<reference evidence="2" key="1">
    <citation type="journal article" date="2018" name="Mitochondrial DNA Part B Resour">
        <title>The complete mitochondrial genome of a tertiary relict evergreen woody plant Ammopiptanthus mongolicus.</title>
        <authorList>
            <person name="Yu T."/>
            <person name="Sun L."/>
            <person name="Cui H."/>
            <person name="Liu S."/>
            <person name="Men J."/>
            <person name="Chen S."/>
            <person name="Chen Y."/>
            <person name="Lu C."/>
        </authorList>
    </citation>
    <scope>NUCLEOTIDE SEQUENCE</scope>
</reference>
<sequence>MIDVCVNECKDQAVENPSTLCLWGPILKGSSSSSAFPHLTNHNEGAGNRSKVSPSRNSGKDQEPFPGHLCLLSLAWWEGLLIVLIPYKRVNGFQAREIRKERKRSKHPTLFENKIYDYCPKLRLPLAVSHQDGNLHMFKAQVGIGRVAMTVAYLYWMPFVFEVSGEKAEKVVKTVIASVLKVVQEKKSECLLIALYAKPMESLKAWLWKQVLQILAFATAPVVSLNQATAYESPAHSSTGTRSEPRAGLLPLLGSLRFHVLFHSPMGVLFTLPSRYYFTIGHPGVFSLASTPPLRLAARRLYSSPTTPFSRFRLLPFRSPLLRESLLLSFPLATKMFQFARLSLACPWIQQQFEKLTYSGISGSTLIFNSPKHFVAYYALPRLWVPRSNCRIGKIGCYHIALYRLSSRVGDKRTRTADIRHRGSMVGPRPPGCRRRPWGDLVVPTGWRRWGRSMDFRSFCRILLKGLKGDSASSCSQGPT</sequence>
<name>A0A385G270_AMMMO</name>